<dbReference type="Proteomes" id="UP000606044">
    <property type="component" value="Unassembled WGS sequence"/>
</dbReference>
<evidence type="ECO:0000313" key="4">
    <source>
        <dbReference type="Proteomes" id="UP000606044"/>
    </source>
</evidence>
<organism evidence="3 4">
    <name type="scientific">Azorhizobium oxalatiphilum</name>
    <dbReference type="NCBI Taxonomy" id="980631"/>
    <lineage>
        <taxon>Bacteria</taxon>
        <taxon>Pseudomonadati</taxon>
        <taxon>Pseudomonadota</taxon>
        <taxon>Alphaproteobacteria</taxon>
        <taxon>Hyphomicrobiales</taxon>
        <taxon>Xanthobacteraceae</taxon>
        <taxon>Azorhizobium</taxon>
    </lineage>
</organism>
<sequence length="74" mass="8102">MPLFSFHCATCDKDVELLMRLSDTPICPACGGKEMHRLLSRVAPDLKTPGLMKAARAQARREGHTSNFSRSEGG</sequence>
<feature type="region of interest" description="Disordered" evidence="1">
    <location>
        <begin position="52"/>
        <end position="74"/>
    </location>
</feature>
<dbReference type="Pfam" id="PF09723">
    <property type="entry name" value="Zn_ribbon_8"/>
    <property type="match status" value="1"/>
</dbReference>
<accession>A0A917FGL8</accession>
<reference evidence="3" key="1">
    <citation type="journal article" date="2014" name="Int. J. Syst. Evol. Microbiol.">
        <title>Complete genome sequence of Corynebacterium casei LMG S-19264T (=DSM 44701T), isolated from a smear-ripened cheese.</title>
        <authorList>
            <consortium name="US DOE Joint Genome Institute (JGI-PGF)"/>
            <person name="Walter F."/>
            <person name="Albersmeier A."/>
            <person name="Kalinowski J."/>
            <person name="Ruckert C."/>
        </authorList>
    </citation>
    <scope>NUCLEOTIDE SEQUENCE</scope>
    <source>
        <strain evidence="3">CCM 7897</strain>
    </source>
</reference>
<dbReference type="NCBIfam" id="TIGR02605">
    <property type="entry name" value="CxxC_CxxC_SSSS"/>
    <property type="match status" value="1"/>
</dbReference>
<dbReference type="SMART" id="SM00834">
    <property type="entry name" value="CxxC_CXXC_SSSS"/>
    <property type="match status" value="1"/>
</dbReference>
<protein>
    <recommendedName>
        <fullName evidence="2">Putative regulatory protein FmdB zinc ribbon domain-containing protein</fullName>
    </recommendedName>
</protein>
<evidence type="ECO:0000313" key="3">
    <source>
        <dbReference type="EMBL" id="GGF77581.1"/>
    </source>
</evidence>
<proteinExistence type="predicted"/>
<evidence type="ECO:0000256" key="1">
    <source>
        <dbReference type="SAM" id="MobiDB-lite"/>
    </source>
</evidence>
<dbReference type="EMBL" id="BMCT01000007">
    <property type="protein sequence ID" value="GGF77581.1"/>
    <property type="molecule type" value="Genomic_DNA"/>
</dbReference>
<reference evidence="3" key="2">
    <citation type="submission" date="2020-09" db="EMBL/GenBank/DDBJ databases">
        <authorList>
            <person name="Sun Q."/>
            <person name="Sedlacek I."/>
        </authorList>
    </citation>
    <scope>NUCLEOTIDE SEQUENCE</scope>
    <source>
        <strain evidence="3">CCM 7897</strain>
    </source>
</reference>
<evidence type="ECO:0000259" key="2">
    <source>
        <dbReference type="SMART" id="SM00834"/>
    </source>
</evidence>
<gene>
    <name evidence="3" type="ORF">GCM10007301_41900</name>
</gene>
<dbReference type="AlphaFoldDB" id="A0A917FGL8"/>
<dbReference type="InterPro" id="IPR013429">
    <property type="entry name" value="Regulatory_FmdB_Zinc_ribbon"/>
</dbReference>
<comment type="caution">
    <text evidence="3">The sequence shown here is derived from an EMBL/GenBank/DDBJ whole genome shotgun (WGS) entry which is preliminary data.</text>
</comment>
<name>A0A917FGL8_9HYPH</name>
<feature type="compositionally biased region" description="Polar residues" evidence="1">
    <location>
        <begin position="65"/>
        <end position="74"/>
    </location>
</feature>
<dbReference type="RefSeq" id="WP_188582252.1">
    <property type="nucleotide sequence ID" value="NZ_BMCT01000007.1"/>
</dbReference>
<keyword evidence="4" id="KW-1185">Reference proteome</keyword>
<feature type="domain" description="Putative regulatory protein FmdB zinc ribbon" evidence="2">
    <location>
        <begin position="1"/>
        <end position="40"/>
    </location>
</feature>